<evidence type="ECO:0000313" key="5">
    <source>
        <dbReference type="EMBL" id="MCV7228932.1"/>
    </source>
</evidence>
<sequence>MAEPTAGTQLTLLGTADTVDESRLPELYEYPADISRCCVRANFISTLDGSASVDGKSGGLGGPGDRALFRLMRELADVIVVGAGTVRAENYAGAQLSVTQRQNRQARGQAEIPPIAIVTQSGHLDRDTKVFTQTEVPPLVLTCTAAAADTRDRLHGLAEVIDCSGPDPASLDTATMLELLAARKLTRVLTEGGPSLLGTFIENDLIDELCLTIAPVIVGGDGGRIAKATSAITTKLRRAHLLADDSGYLYSRYVAH</sequence>
<dbReference type="SUPFAM" id="SSF53597">
    <property type="entry name" value="Dihydrofolate reductase-like"/>
    <property type="match status" value="1"/>
</dbReference>
<feature type="domain" description="Bacterial bifunctional deaminase-reductase C-terminal" evidence="4">
    <location>
        <begin position="39"/>
        <end position="249"/>
    </location>
</feature>
<dbReference type="InterPro" id="IPR050765">
    <property type="entry name" value="Riboflavin_Biosynth_HTPR"/>
</dbReference>
<name>A0ABT3CHK5_9MYCO</name>
<dbReference type="EMBL" id="JACKTY010000037">
    <property type="protein sequence ID" value="MCV7228932.1"/>
    <property type="molecule type" value="Genomic_DNA"/>
</dbReference>
<proteinExistence type="predicted"/>
<dbReference type="PANTHER" id="PTHR38011">
    <property type="entry name" value="DIHYDROFOLATE REDUCTASE FAMILY PROTEIN (AFU_ORTHOLOGUE AFUA_8G06820)"/>
    <property type="match status" value="1"/>
</dbReference>
<dbReference type="RefSeq" id="WP_264070113.1">
    <property type="nucleotide sequence ID" value="NZ_JACKTY010000037.1"/>
</dbReference>
<evidence type="ECO:0000256" key="1">
    <source>
        <dbReference type="ARBA" id="ARBA00005104"/>
    </source>
</evidence>
<organism evidence="5 6">
    <name type="scientific">Mycolicibacterium komossense</name>
    <dbReference type="NCBI Taxonomy" id="1779"/>
    <lineage>
        <taxon>Bacteria</taxon>
        <taxon>Bacillati</taxon>
        <taxon>Actinomycetota</taxon>
        <taxon>Actinomycetes</taxon>
        <taxon>Mycobacteriales</taxon>
        <taxon>Mycobacteriaceae</taxon>
        <taxon>Mycolicibacterium</taxon>
    </lineage>
</organism>
<dbReference type="Gene3D" id="3.40.430.10">
    <property type="entry name" value="Dihydrofolate Reductase, subunit A"/>
    <property type="match status" value="1"/>
</dbReference>
<gene>
    <name evidence="5" type="ORF">H7J73_23210</name>
</gene>
<dbReference type="NCBIfam" id="NF010665">
    <property type="entry name" value="PRK14059.1-4"/>
    <property type="match status" value="1"/>
</dbReference>
<dbReference type="InterPro" id="IPR024072">
    <property type="entry name" value="DHFR-like_dom_sf"/>
</dbReference>
<reference evidence="5 6" key="1">
    <citation type="journal article" date="2022" name="BMC Genomics">
        <title>Comparative genome analysis of mycobacteria focusing on tRNA and non-coding RNA.</title>
        <authorList>
            <person name="Behra P.R.K."/>
            <person name="Pettersson B.M.F."/>
            <person name="Ramesh M."/>
            <person name="Das S."/>
            <person name="Dasgupta S."/>
            <person name="Kirsebom L.A."/>
        </authorList>
    </citation>
    <scope>NUCLEOTIDE SEQUENCE [LARGE SCALE GENOMIC DNA]</scope>
    <source>
        <strain evidence="5 6">DSM 44078</strain>
    </source>
</reference>
<keyword evidence="2" id="KW-0521">NADP</keyword>
<comment type="caution">
    <text evidence="5">The sequence shown here is derived from an EMBL/GenBank/DDBJ whole genome shotgun (WGS) entry which is preliminary data.</text>
</comment>
<evidence type="ECO:0000256" key="3">
    <source>
        <dbReference type="ARBA" id="ARBA00023002"/>
    </source>
</evidence>
<dbReference type="Pfam" id="PF01872">
    <property type="entry name" value="RibD_C"/>
    <property type="match status" value="1"/>
</dbReference>
<dbReference type="PANTHER" id="PTHR38011:SF7">
    <property type="entry name" value="2,5-DIAMINO-6-RIBOSYLAMINO-4(3H)-PYRIMIDINONE 5'-PHOSPHATE REDUCTASE"/>
    <property type="match status" value="1"/>
</dbReference>
<dbReference type="InterPro" id="IPR002734">
    <property type="entry name" value="RibDG_C"/>
</dbReference>
<dbReference type="NCBIfam" id="NF010664">
    <property type="entry name" value="PRK14059.1-2"/>
    <property type="match status" value="1"/>
</dbReference>
<comment type="pathway">
    <text evidence="1">Cofactor biosynthesis; riboflavin biosynthesis.</text>
</comment>
<evidence type="ECO:0000256" key="2">
    <source>
        <dbReference type="ARBA" id="ARBA00022857"/>
    </source>
</evidence>
<dbReference type="NCBIfam" id="NF010663">
    <property type="entry name" value="PRK14059.1-1"/>
    <property type="match status" value="1"/>
</dbReference>
<evidence type="ECO:0000259" key="4">
    <source>
        <dbReference type="Pfam" id="PF01872"/>
    </source>
</evidence>
<keyword evidence="6" id="KW-1185">Reference proteome</keyword>
<keyword evidence="3" id="KW-0560">Oxidoreductase</keyword>
<evidence type="ECO:0000313" key="6">
    <source>
        <dbReference type="Proteomes" id="UP001526201"/>
    </source>
</evidence>
<protein>
    <submittedName>
        <fullName evidence="5">Pyrimidine reductase family protein</fullName>
    </submittedName>
</protein>
<dbReference type="Proteomes" id="UP001526201">
    <property type="component" value="Unassembled WGS sequence"/>
</dbReference>
<accession>A0ABT3CHK5</accession>